<name>A0AAW1VJX3_RUBAR</name>
<feature type="region of interest" description="Disordered" evidence="1">
    <location>
        <begin position="1"/>
        <end position="60"/>
    </location>
</feature>
<dbReference type="AlphaFoldDB" id="A0AAW1VJX3"/>
<comment type="caution">
    <text evidence="2">The sequence shown here is derived from an EMBL/GenBank/DDBJ whole genome shotgun (WGS) entry which is preliminary data.</text>
</comment>
<sequence length="200" mass="22480">MGLDGSNSNGNGIANFGVDNPGRMTHDSATLHVLEDVNNSPDRPLHDRRHGKGQDTQSGPHYLAPARVAVRSALHASHIHSHFSSLEARFDNYEHGTEFEVGISLCINYDRSQFEDDSEFSRWVDGWLLYFGTQRLPFMGIFWENEISGQVLSLLVLVAEEDHLNSVGIKKLCGIVEEEWMKRLSGDDSESRQKAWIGNK</sequence>
<accession>A0AAW1VJX3</accession>
<evidence type="ECO:0000313" key="2">
    <source>
        <dbReference type="EMBL" id="KAK9901430.1"/>
    </source>
</evidence>
<reference evidence="2 3" key="1">
    <citation type="journal article" date="2023" name="G3 (Bethesda)">
        <title>A chromosome-length genome assembly and annotation of blackberry (Rubus argutus, cv. 'Hillquist').</title>
        <authorList>
            <person name="Bruna T."/>
            <person name="Aryal R."/>
            <person name="Dudchenko O."/>
            <person name="Sargent D.J."/>
            <person name="Mead D."/>
            <person name="Buti M."/>
            <person name="Cavallini A."/>
            <person name="Hytonen T."/>
            <person name="Andres J."/>
            <person name="Pham M."/>
            <person name="Weisz D."/>
            <person name="Mascagni F."/>
            <person name="Usai G."/>
            <person name="Natali L."/>
            <person name="Bassil N."/>
            <person name="Fernandez G.E."/>
            <person name="Lomsadze A."/>
            <person name="Armour M."/>
            <person name="Olukolu B."/>
            <person name="Poorten T."/>
            <person name="Britton C."/>
            <person name="Davik J."/>
            <person name="Ashrafi H."/>
            <person name="Aiden E.L."/>
            <person name="Borodovsky M."/>
            <person name="Worthington M."/>
        </authorList>
    </citation>
    <scope>NUCLEOTIDE SEQUENCE [LARGE SCALE GENOMIC DNA]</scope>
    <source>
        <strain evidence="2">PI 553951</strain>
    </source>
</reference>
<proteinExistence type="predicted"/>
<keyword evidence="3" id="KW-1185">Reference proteome</keyword>
<protein>
    <submittedName>
        <fullName evidence="2">Uncharacterized protein</fullName>
    </submittedName>
</protein>
<dbReference type="EMBL" id="JBEDUW010000310">
    <property type="protein sequence ID" value="KAK9901430.1"/>
    <property type="molecule type" value="Genomic_DNA"/>
</dbReference>
<dbReference type="Proteomes" id="UP001457282">
    <property type="component" value="Unassembled WGS sequence"/>
</dbReference>
<gene>
    <name evidence="2" type="ORF">M0R45_002135</name>
</gene>
<organism evidence="2 3">
    <name type="scientific">Rubus argutus</name>
    <name type="common">Southern blackberry</name>
    <dbReference type="NCBI Taxonomy" id="59490"/>
    <lineage>
        <taxon>Eukaryota</taxon>
        <taxon>Viridiplantae</taxon>
        <taxon>Streptophyta</taxon>
        <taxon>Embryophyta</taxon>
        <taxon>Tracheophyta</taxon>
        <taxon>Spermatophyta</taxon>
        <taxon>Magnoliopsida</taxon>
        <taxon>eudicotyledons</taxon>
        <taxon>Gunneridae</taxon>
        <taxon>Pentapetalae</taxon>
        <taxon>rosids</taxon>
        <taxon>fabids</taxon>
        <taxon>Rosales</taxon>
        <taxon>Rosaceae</taxon>
        <taxon>Rosoideae</taxon>
        <taxon>Rosoideae incertae sedis</taxon>
        <taxon>Rubus</taxon>
    </lineage>
</organism>
<evidence type="ECO:0000256" key="1">
    <source>
        <dbReference type="SAM" id="MobiDB-lite"/>
    </source>
</evidence>
<feature type="compositionally biased region" description="Polar residues" evidence="1">
    <location>
        <begin position="1"/>
        <end position="12"/>
    </location>
</feature>
<evidence type="ECO:0000313" key="3">
    <source>
        <dbReference type="Proteomes" id="UP001457282"/>
    </source>
</evidence>